<dbReference type="EMBL" id="CP093217">
    <property type="protein sequence ID" value="UQW80991.1"/>
    <property type="molecule type" value="Genomic_DNA"/>
</dbReference>
<dbReference type="Proteomes" id="UP000223828">
    <property type="component" value="Unassembled WGS sequence"/>
</dbReference>
<organism evidence="1 3">
    <name type="scientific">Staphylococcus edaphicus</name>
    <dbReference type="NCBI Taxonomy" id="1955013"/>
    <lineage>
        <taxon>Bacteria</taxon>
        <taxon>Bacillati</taxon>
        <taxon>Bacillota</taxon>
        <taxon>Bacilli</taxon>
        <taxon>Bacillales</taxon>
        <taxon>Staphylococcaceae</taxon>
        <taxon>Staphylococcus</taxon>
    </lineage>
</organism>
<evidence type="ECO:0000313" key="2">
    <source>
        <dbReference type="EMBL" id="UQW80991.1"/>
    </source>
</evidence>
<dbReference type="AlphaFoldDB" id="A0A2C6WMJ4"/>
<dbReference type="NCBIfam" id="NF047365">
    <property type="entry name" value="TscA"/>
    <property type="match status" value="1"/>
</dbReference>
<dbReference type="RefSeq" id="WP_099090640.1">
    <property type="nucleotide sequence ID" value="NZ_CP093217.1"/>
</dbReference>
<dbReference type="Pfam" id="PF23767">
    <property type="entry name" value="TscA"/>
    <property type="match status" value="1"/>
</dbReference>
<name>A0A2C6WMJ4_9STAP</name>
<evidence type="ECO:0008006" key="5">
    <source>
        <dbReference type="Google" id="ProtNLM"/>
    </source>
</evidence>
<reference evidence="3" key="2">
    <citation type="submission" date="2017-10" db="EMBL/GenBank/DDBJ databases">
        <title>Staphylococcus edaphicus sp. nov., isolated in Antarctica, harbouring mecC gene and genomic islands essential in adaptation to extreme environment.</title>
        <authorList>
            <person name="Pantucek R."/>
            <person name="Sedlacek I."/>
            <person name="Indrakova A."/>
            <person name="Vrbovska V."/>
            <person name="Maslanova I."/>
            <person name="Kovarovic V."/>
            <person name="Svec P."/>
            <person name="Kralova S."/>
            <person name="Kristofova L."/>
            <person name="Keklakova J."/>
            <person name="Petras P."/>
            <person name="Doskar J."/>
        </authorList>
    </citation>
    <scope>NUCLEOTIDE SEQUENCE [LARGE SCALE GENOMIC DNA]</scope>
    <source>
        <strain evidence="3">CCM 5085</strain>
    </source>
</reference>
<protein>
    <recommendedName>
        <fullName evidence="5">Pathogenicity island protein</fullName>
    </recommendedName>
</protein>
<dbReference type="InterPro" id="IPR055590">
    <property type="entry name" value="TscA"/>
</dbReference>
<evidence type="ECO:0000313" key="3">
    <source>
        <dbReference type="Proteomes" id="UP000223828"/>
    </source>
</evidence>
<sequence>MNQTQLEVLDDILNTFEVVIDNKQTEYKYKIKDGSNDWFETKNREEHLEAMMQWAVQELNNNFELGE</sequence>
<gene>
    <name evidence="1" type="ORF">BTJ66_09040</name>
    <name evidence="2" type="ORF">MNY58_10440</name>
</gene>
<dbReference type="Proteomes" id="UP001056588">
    <property type="component" value="Chromosome"/>
</dbReference>
<reference evidence="1" key="3">
    <citation type="submission" date="2017-10" db="EMBL/GenBank/DDBJ databases">
        <authorList>
            <person name="Vrbovska V."/>
            <person name="Kovarovic V."/>
            <person name="Indrakova A."/>
        </authorList>
    </citation>
    <scope>NUCLEOTIDE SEQUENCE</scope>
    <source>
        <strain evidence="1">CCM 8730</strain>
    </source>
</reference>
<proteinExistence type="predicted"/>
<evidence type="ECO:0000313" key="1">
    <source>
        <dbReference type="EMBL" id="PHK49305.1"/>
    </source>
</evidence>
<evidence type="ECO:0000313" key="4">
    <source>
        <dbReference type="Proteomes" id="UP001056588"/>
    </source>
</evidence>
<accession>A0A2C6WMJ4</accession>
<dbReference type="EMBL" id="MRZN01000014">
    <property type="protein sequence ID" value="PHK49305.1"/>
    <property type="molecule type" value="Genomic_DNA"/>
</dbReference>
<keyword evidence="4" id="KW-1185">Reference proteome</keyword>
<dbReference type="OrthoDB" id="2399764at2"/>
<reference evidence="1" key="1">
    <citation type="journal article" date="2017" name="Appl. Environ. Microbiol.">
        <title>Staphylococcus edaphicus sp. nov., isolated in Antarctica, harbours mecC gene and genomic islands with suspected role in adaptation to extreme environment.</title>
        <authorList>
            <person name="Pantucek R."/>
            <person name="Sedlacek I."/>
            <person name="Indrakova A."/>
            <person name="Vrbovska V."/>
            <person name="Maslanova I."/>
            <person name="Kovarovic V."/>
            <person name="Svec P."/>
            <person name="Kralova S."/>
            <person name="Kristofova L."/>
            <person name="Keklakova J."/>
            <person name="Petras P."/>
            <person name="Doskar J."/>
        </authorList>
    </citation>
    <scope>NUCLEOTIDE SEQUENCE</scope>
    <source>
        <strain evidence="1">CCM 8730</strain>
    </source>
</reference>
<reference evidence="2" key="4">
    <citation type="submission" date="2022-03" db="EMBL/GenBank/DDBJ databases">
        <title>Complete Genome Sequence of Staphylococcus edaphicus strain CCM 8731.</title>
        <authorList>
            <person name="Rimmer C.O."/>
            <person name="Thomas J.C."/>
        </authorList>
    </citation>
    <scope>NUCLEOTIDE SEQUENCE</scope>
    <source>
        <strain evidence="2">CCM 8731</strain>
    </source>
</reference>